<feature type="compositionally biased region" description="Basic and acidic residues" evidence="4">
    <location>
        <begin position="47"/>
        <end position="58"/>
    </location>
</feature>
<dbReference type="PRINTS" id="PR00598">
    <property type="entry name" value="HTHMARR"/>
</dbReference>
<feature type="domain" description="HTH marR-type" evidence="5">
    <location>
        <begin position="122"/>
        <end position="245"/>
    </location>
</feature>
<dbReference type="GO" id="GO:0003700">
    <property type="term" value="F:DNA-binding transcription factor activity"/>
    <property type="evidence" value="ECO:0007669"/>
    <property type="project" value="InterPro"/>
</dbReference>
<feature type="compositionally biased region" description="Basic and acidic residues" evidence="4">
    <location>
        <begin position="79"/>
        <end position="96"/>
    </location>
</feature>
<keyword evidence="1" id="KW-0805">Transcription regulation</keyword>
<evidence type="ECO:0000256" key="1">
    <source>
        <dbReference type="ARBA" id="ARBA00023015"/>
    </source>
</evidence>
<dbReference type="InterPro" id="IPR036390">
    <property type="entry name" value="WH_DNA-bd_sf"/>
</dbReference>
<evidence type="ECO:0000313" key="6">
    <source>
        <dbReference type="EMBL" id="HIQ83963.1"/>
    </source>
</evidence>
<dbReference type="AlphaFoldDB" id="A0A9D1CXR3"/>
<dbReference type="Proteomes" id="UP000824260">
    <property type="component" value="Unassembled WGS sequence"/>
</dbReference>
<dbReference type="PANTHER" id="PTHR42756">
    <property type="entry name" value="TRANSCRIPTIONAL REGULATOR, MARR"/>
    <property type="match status" value="1"/>
</dbReference>
<dbReference type="EMBL" id="DVFZ01000119">
    <property type="protein sequence ID" value="HIQ83963.1"/>
    <property type="molecule type" value="Genomic_DNA"/>
</dbReference>
<accession>A0A9D1CXR3</accession>
<dbReference type="Pfam" id="PF01047">
    <property type="entry name" value="MarR"/>
    <property type="match status" value="1"/>
</dbReference>
<evidence type="ECO:0000256" key="4">
    <source>
        <dbReference type="SAM" id="MobiDB-lite"/>
    </source>
</evidence>
<dbReference type="GO" id="GO:0003677">
    <property type="term" value="F:DNA binding"/>
    <property type="evidence" value="ECO:0007669"/>
    <property type="project" value="UniProtKB-KW"/>
</dbReference>
<evidence type="ECO:0000313" key="7">
    <source>
        <dbReference type="Proteomes" id="UP000824260"/>
    </source>
</evidence>
<evidence type="ECO:0000256" key="3">
    <source>
        <dbReference type="ARBA" id="ARBA00023163"/>
    </source>
</evidence>
<dbReference type="CDD" id="cd00090">
    <property type="entry name" value="HTH_ARSR"/>
    <property type="match status" value="1"/>
</dbReference>
<sequence>MENTAYCNGCPKNCPLNALRCGRGRAYLEQQHQEGKFLEIALPASEEHDHGHDHDCEHRHGHACGPHSGRHGRSGAGEHGPERHGQERGCGWEHGHGCGHGPNPGGHGGWRGEGAPDVDMENPDGLYALMRACGHVLYHQGGRKSGQGRILRILSHCESMSQRELQEILGIQTGSLSEILAKMESAGLIERERDETDRRRSIVRLTQTGRDRAGKCRAGEHPDMFSALNEEQKNQLKELLSILLADWKA</sequence>
<dbReference type="InterPro" id="IPR023187">
    <property type="entry name" value="Tscrpt_reg_MarR-type_CS"/>
</dbReference>
<protein>
    <submittedName>
        <fullName evidence="6">MarR family transcriptional regulator</fullName>
    </submittedName>
</protein>
<reference evidence="6" key="2">
    <citation type="journal article" date="2021" name="PeerJ">
        <title>Extensive microbial diversity within the chicken gut microbiome revealed by metagenomics and culture.</title>
        <authorList>
            <person name="Gilroy R."/>
            <person name="Ravi A."/>
            <person name="Getino M."/>
            <person name="Pursley I."/>
            <person name="Horton D.L."/>
            <person name="Alikhan N.F."/>
            <person name="Baker D."/>
            <person name="Gharbi K."/>
            <person name="Hall N."/>
            <person name="Watson M."/>
            <person name="Adriaenssens E.M."/>
            <person name="Foster-Nyarko E."/>
            <person name="Jarju S."/>
            <person name="Secka A."/>
            <person name="Antonio M."/>
            <person name="Oren A."/>
            <person name="Chaudhuri R.R."/>
            <person name="La Ragione R."/>
            <person name="Hildebrand F."/>
            <person name="Pallen M.J."/>
        </authorList>
    </citation>
    <scope>NUCLEOTIDE SEQUENCE</scope>
    <source>
        <strain evidence="6">ChiSjej6B24-2974</strain>
    </source>
</reference>
<dbReference type="SMART" id="SM00347">
    <property type="entry name" value="HTH_MARR"/>
    <property type="match status" value="1"/>
</dbReference>
<feature type="region of interest" description="Disordered" evidence="4">
    <location>
        <begin position="47"/>
        <end position="96"/>
    </location>
</feature>
<proteinExistence type="predicted"/>
<evidence type="ECO:0000256" key="2">
    <source>
        <dbReference type="ARBA" id="ARBA00023125"/>
    </source>
</evidence>
<dbReference type="Gene3D" id="1.10.10.10">
    <property type="entry name" value="Winged helix-like DNA-binding domain superfamily/Winged helix DNA-binding domain"/>
    <property type="match status" value="1"/>
</dbReference>
<dbReference type="InterPro" id="IPR000835">
    <property type="entry name" value="HTH_MarR-typ"/>
</dbReference>
<dbReference type="InterPro" id="IPR011991">
    <property type="entry name" value="ArsR-like_HTH"/>
</dbReference>
<organism evidence="6 7">
    <name type="scientific">Candidatus Pullichristensenella stercorigallinarum</name>
    <dbReference type="NCBI Taxonomy" id="2840909"/>
    <lineage>
        <taxon>Bacteria</taxon>
        <taxon>Bacillati</taxon>
        <taxon>Bacillota</taxon>
        <taxon>Clostridia</taxon>
        <taxon>Candidatus Pullichristensenella</taxon>
    </lineage>
</organism>
<dbReference type="PROSITE" id="PS50995">
    <property type="entry name" value="HTH_MARR_2"/>
    <property type="match status" value="1"/>
</dbReference>
<comment type="caution">
    <text evidence="6">The sequence shown here is derived from an EMBL/GenBank/DDBJ whole genome shotgun (WGS) entry which is preliminary data.</text>
</comment>
<keyword evidence="2" id="KW-0238">DNA-binding</keyword>
<reference evidence="6" key="1">
    <citation type="submission" date="2020-10" db="EMBL/GenBank/DDBJ databases">
        <authorList>
            <person name="Gilroy R."/>
        </authorList>
    </citation>
    <scope>NUCLEOTIDE SEQUENCE</scope>
    <source>
        <strain evidence="6">ChiSjej6B24-2974</strain>
    </source>
</reference>
<dbReference type="PROSITE" id="PS01117">
    <property type="entry name" value="HTH_MARR_1"/>
    <property type="match status" value="1"/>
</dbReference>
<evidence type="ECO:0000259" key="5">
    <source>
        <dbReference type="PROSITE" id="PS50995"/>
    </source>
</evidence>
<dbReference type="InterPro" id="IPR036388">
    <property type="entry name" value="WH-like_DNA-bd_sf"/>
</dbReference>
<keyword evidence="3" id="KW-0804">Transcription</keyword>
<dbReference type="SUPFAM" id="SSF46785">
    <property type="entry name" value="Winged helix' DNA-binding domain"/>
    <property type="match status" value="1"/>
</dbReference>
<gene>
    <name evidence="6" type="ORF">IAA52_12795</name>
</gene>
<name>A0A9D1CXR3_9FIRM</name>
<dbReference type="PANTHER" id="PTHR42756:SF1">
    <property type="entry name" value="TRANSCRIPTIONAL REPRESSOR OF EMRAB OPERON"/>
    <property type="match status" value="1"/>
</dbReference>